<feature type="domain" description="Tyr recombinase" evidence="2">
    <location>
        <begin position="166"/>
        <end position="353"/>
    </location>
</feature>
<dbReference type="EMBL" id="JAXARY010000013">
    <property type="protein sequence ID" value="MDX8128482.1"/>
    <property type="molecule type" value="Genomic_DNA"/>
</dbReference>
<evidence type="ECO:0000313" key="4">
    <source>
        <dbReference type="Proteomes" id="UP001284537"/>
    </source>
</evidence>
<keyword evidence="1" id="KW-0233">DNA recombination</keyword>
<dbReference type="InterPro" id="IPR013762">
    <property type="entry name" value="Integrase-like_cat_sf"/>
</dbReference>
<evidence type="ECO:0000259" key="2">
    <source>
        <dbReference type="PROSITE" id="PS51898"/>
    </source>
</evidence>
<dbReference type="PROSITE" id="PS51898">
    <property type="entry name" value="TYR_RECOMBINASE"/>
    <property type="match status" value="1"/>
</dbReference>
<keyword evidence="4" id="KW-1185">Reference proteome</keyword>
<name>A0ABU4UG83_9GAMM</name>
<reference evidence="3 4" key="1">
    <citation type="submission" date="2023-11" db="EMBL/GenBank/DDBJ databases">
        <authorList>
            <person name="Ouyang M.-Y."/>
        </authorList>
    </citation>
    <scope>NUCLEOTIDE SEQUENCE [LARGE SCALE GENOMIC DNA]</scope>
    <source>
        <strain evidence="3 4">OY6</strain>
    </source>
</reference>
<sequence length="373" mass="42678">MGRKKTPGLVKRGDCWHIDKQVRGRRLCESTGESDLGKAEEYLARKIEEIRQASVYGVRPVRTFRMAATKFLNESTKRSLDRDADCLKQLDSFIGDMDISKVHMGTLQPYIETRKMHGIKSGTVARDLAVVRRILTLSARVWRDENNLPWIDTPPLLQLPDWEDSAEPYPLTWEEQRRFFKLMPDYLHKMALFKVNTGLREQGVCWLRWDWEVKVPALNTSIFITPGKPVAYDDGIWPGEKNKEDQIVVLNRIAQSVVDGQRGLNSRYVFPYKEKRLERMHTTAWKNAWKNASLPCNGSFNKGPHNLKHTFGRRLRAAGVSFETRKVLLHHTTGDVTTHYSSAELKELIDAVNSICDMGSGVSLTVLKRAKAG</sequence>
<dbReference type="InterPro" id="IPR002104">
    <property type="entry name" value="Integrase_catalytic"/>
</dbReference>
<comment type="caution">
    <text evidence="3">The sequence shown here is derived from an EMBL/GenBank/DDBJ whole genome shotgun (WGS) entry which is preliminary data.</text>
</comment>
<proteinExistence type="predicted"/>
<organism evidence="3 4">
    <name type="scientific">Methylomonas defluvii</name>
    <dbReference type="NCBI Taxonomy" id="3045149"/>
    <lineage>
        <taxon>Bacteria</taxon>
        <taxon>Pseudomonadati</taxon>
        <taxon>Pseudomonadota</taxon>
        <taxon>Gammaproteobacteria</taxon>
        <taxon>Methylococcales</taxon>
        <taxon>Methylococcaceae</taxon>
        <taxon>Methylomonas</taxon>
    </lineage>
</organism>
<evidence type="ECO:0000313" key="3">
    <source>
        <dbReference type="EMBL" id="MDX8128482.1"/>
    </source>
</evidence>
<protein>
    <submittedName>
        <fullName evidence="3">Tyrosine-type recombinase/integrase</fullName>
    </submittedName>
</protein>
<dbReference type="SUPFAM" id="SSF56349">
    <property type="entry name" value="DNA breaking-rejoining enzymes"/>
    <property type="match status" value="1"/>
</dbReference>
<dbReference type="RefSeq" id="WP_319962027.1">
    <property type="nucleotide sequence ID" value="NZ_JAXARY010000013.1"/>
</dbReference>
<evidence type="ECO:0000256" key="1">
    <source>
        <dbReference type="ARBA" id="ARBA00023172"/>
    </source>
</evidence>
<accession>A0ABU4UG83</accession>
<dbReference type="Proteomes" id="UP001284537">
    <property type="component" value="Unassembled WGS sequence"/>
</dbReference>
<dbReference type="Gene3D" id="1.10.443.10">
    <property type="entry name" value="Intergrase catalytic core"/>
    <property type="match status" value="1"/>
</dbReference>
<dbReference type="Pfam" id="PF00589">
    <property type="entry name" value="Phage_integrase"/>
    <property type="match status" value="1"/>
</dbReference>
<dbReference type="InterPro" id="IPR011010">
    <property type="entry name" value="DNA_brk_join_enz"/>
</dbReference>
<gene>
    <name evidence="3" type="ORF">QLH52_14405</name>
</gene>